<evidence type="ECO:0000313" key="2">
    <source>
        <dbReference type="EMBL" id="CAE6512072.1"/>
    </source>
</evidence>
<organism evidence="2 3">
    <name type="scientific">Rhizoctonia solani</name>
    <dbReference type="NCBI Taxonomy" id="456999"/>
    <lineage>
        <taxon>Eukaryota</taxon>
        <taxon>Fungi</taxon>
        <taxon>Dikarya</taxon>
        <taxon>Basidiomycota</taxon>
        <taxon>Agaricomycotina</taxon>
        <taxon>Agaricomycetes</taxon>
        <taxon>Cantharellales</taxon>
        <taxon>Ceratobasidiaceae</taxon>
        <taxon>Rhizoctonia</taxon>
    </lineage>
</organism>
<sequence>MPILFDPKIHLAYSPPESRVMMEELGKTGEGIAPVGITQPFLLLSEEGVKAIREELFSPHILDRCTHTTALAPCQIRGMSCRPGFASFNEALWTHPETIHAVSEAAGIDLVPIIPYELGHVNVQLTFGAETLSKLGREPLRSEAPVVRQESVVPKIIPGFNNLPPLVPSTDSDTESEGETDLLSPVSPEDKNAEPAIAGAAAPAAHEPEPEKDENRPVVGWHRDSYPWVCVLMLSDATTMQGGETALACADGTVKKIRGPQMGWALMLQGRYIDHVALGASGAPERVTMVTSYRAKDVMLPDDSVLTTIRPMSNWNELYYEWSTYRLDLLSERFKQKSEAFKKQRRDGQGPWGEEVVKKDEFKAWCREQIKYLQTTIDEMV</sequence>
<protein>
    <recommendedName>
        <fullName evidence="4">Fe2OG dioxygenase domain-containing protein</fullName>
    </recommendedName>
</protein>
<dbReference type="Proteomes" id="UP000663853">
    <property type="component" value="Unassembled WGS sequence"/>
</dbReference>
<evidence type="ECO:0008006" key="4">
    <source>
        <dbReference type="Google" id="ProtNLM"/>
    </source>
</evidence>
<dbReference type="AlphaFoldDB" id="A0A8H3D6F0"/>
<dbReference type="PANTHER" id="PTHR41677:SF1">
    <property type="entry name" value="FE2OG DIOXYGENASE DOMAIN-CONTAINING PROTEIN"/>
    <property type="match status" value="1"/>
</dbReference>
<feature type="region of interest" description="Disordered" evidence="1">
    <location>
        <begin position="163"/>
        <end position="218"/>
    </location>
</feature>
<feature type="compositionally biased region" description="Low complexity" evidence="1">
    <location>
        <begin position="194"/>
        <end position="205"/>
    </location>
</feature>
<reference evidence="2" key="1">
    <citation type="submission" date="2021-01" db="EMBL/GenBank/DDBJ databases">
        <authorList>
            <person name="Kaushik A."/>
        </authorList>
    </citation>
    <scope>NUCLEOTIDE SEQUENCE</scope>
    <source>
        <strain evidence="2">AG6-10EEA</strain>
    </source>
</reference>
<name>A0A8H3D6F0_9AGAM</name>
<gene>
    <name evidence="2" type="ORF">RDB_LOCUS130489</name>
</gene>
<accession>A0A8H3D6F0</accession>
<dbReference type="PANTHER" id="PTHR41677">
    <property type="entry name" value="YALI0B19030P"/>
    <property type="match status" value="1"/>
</dbReference>
<proteinExistence type="predicted"/>
<evidence type="ECO:0000256" key="1">
    <source>
        <dbReference type="SAM" id="MobiDB-lite"/>
    </source>
</evidence>
<evidence type="ECO:0000313" key="3">
    <source>
        <dbReference type="Proteomes" id="UP000663853"/>
    </source>
</evidence>
<comment type="caution">
    <text evidence="2">The sequence shown here is derived from an EMBL/GenBank/DDBJ whole genome shotgun (WGS) entry which is preliminary data.</text>
</comment>
<feature type="compositionally biased region" description="Basic and acidic residues" evidence="1">
    <location>
        <begin position="206"/>
        <end position="218"/>
    </location>
</feature>
<dbReference type="EMBL" id="CAJMXA010003697">
    <property type="protein sequence ID" value="CAE6512072.1"/>
    <property type="molecule type" value="Genomic_DNA"/>
</dbReference>